<dbReference type="PANTHER" id="PTHR48112">
    <property type="entry name" value="HIGH MOBILITY GROUP PROTEIN DSP1"/>
    <property type="match status" value="1"/>
</dbReference>
<feature type="region of interest" description="Disordered" evidence="3">
    <location>
        <begin position="256"/>
        <end position="288"/>
    </location>
</feature>
<evidence type="ECO:0000259" key="4">
    <source>
        <dbReference type="PROSITE" id="PS50118"/>
    </source>
</evidence>
<feature type="region of interest" description="Disordered" evidence="3">
    <location>
        <begin position="51"/>
        <end position="74"/>
    </location>
</feature>
<feature type="compositionally biased region" description="Basic and acidic residues" evidence="3">
    <location>
        <begin position="310"/>
        <end position="319"/>
    </location>
</feature>
<dbReference type="GO" id="GO:0005634">
    <property type="term" value="C:nucleus"/>
    <property type="evidence" value="ECO:0007669"/>
    <property type="project" value="UniProtKB-UniRule"/>
</dbReference>
<accession>A0A7S3Q5X2</accession>
<dbReference type="Pfam" id="PF09011">
    <property type="entry name" value="HMG_box_2"/>
    <property type="match status" value="1"/>
</dbReference>
<name>A0A7S3Q5X2_9STRA</name>
<sequence>MLDAFQNAFAADSSGKNATGPNKALGSYKFESGNPDTGLLGNLAGGGANNGLLFSPSGGGNNEDSNNDHHSSFDRESVLEPHSLLMHQIPGGGGRNGIVDMNSVNSFLQANQGANIYVEGRQGGAGLSGVVGDSNGYPGMVLPSHQNHFNPYMQMQSNPQARDLNSLNVNMFAQAAAAGYFTPNGRPAPGMMYQNQGQQEQYRPLQAHGLGGSGHSIADMFPAAPSSKSNLQDIMNPPNASMQPQDAVIGDAPAVRQAEVAKKRKKSTKKEVKPRRKKPKDSPRRPLSAYNLFFRDERKRILAEIPVEEKKKKEKDTRAEITWPGKKKTPHGKIGFESLAKTIGRRWKEISPEQLVHYKELALVDLQRYADEMTIYQKRESSRKMSEPGSDEDDIDDDRKGHNKKNGENGDEASDGTHRHSNKDKRKKVNRDNDDEPGSKKRRGSKKLPMPLVQPSASSYMPTGLSDLNSNQIGPAVDFETAQLHHLLLQQQQQQQFSGNSLNMDLNLQMQQQHQHHLNFIQQNIMHGAGKHGTMPGSLPSSAGEGSNGRMSAEAQNAHNSDINSFKGSFRM</sequence>
<dbReference type="InterPro" id="IPR009071">
    <property type="entry name" value="HMG_box_dom"/>
</dbReference>
<reference evidence="5" key="1">
    <citation type="submission" date="2021-01" db="EMBL/GenBank/DDBJ databases">
        <authorList>
            <person name="Corre E."/>
            <person name="Pelletier E."/>
            <person name="Niang G."/>
            <person name="Scheremetjew M."/>
            <person name="Finn R."/>
            <person name="Kale V."/>
            <person name="Holt S."/>
            <person name="Cochrane G."/>
            <person name="Meng A."/>
            <person name="Brown T."/>
            <person name="Cohen L."/>
        </authorList>
    </citation>
    <scope>NUCLEOTIDE SEQUENCE</scope>
    <source>
        <strain evidence="5">MM31A-1</strain>
    </source>
</reference>
<dbReference type="PANTHER" id="PTHR48112:SF15">
    <property type="entry name" value="HMG BOX DOMAIN-CONTAINING PROTEIN"/>
    <property type="match status" value="1"/>
</dbReference>
<dbReference type="InterPro" id="IPR050342">
    <property type="entry name" value="HMGB"/>
</dbReference>
<dbReference type="SMART" id="SM00398">
    <property type="entry name" value="HMG"/>
    <property type="match status" value="1"/>
</dbReference>
<feature type="region of interest" description="Disordered" evidence="3">
    <location>
        <begin position="534"/>
        <end position="556"/>
    </location>
</feature>
<feature type="compositionally biased region" description="Polar residues" evidence="3">
    <location>
        <begin position="226"/>
        <end position="244"/>
    </location>
</feature>
<feature type="DNA-binding region" description="HMG box" evidence="2">
    <location>
        <begin position="283"/>
        <end position="377"/>
    </location>
</feature>
<feature type="compositionally biased region" description="Basic residues" evidence="3">
    <location>
        <begin position="262"/>
        <end position="279"/>
    </location>
</feature>
<feature type="compositionally biased region" description="Basic and acidic residues" evidence="3">
    <location>
        <begin position="397"/>
        <end position="408"/>
    </location>
</feature>
<dbReference type="SUPFAM" id="SSF47095">
    <property type="entry name" value="HMG-box"/>
    <property type="match status" value="1"/>
</dbReference>
<proteinExistence type="predicted"/>
<evidence type="ECO:0000256" key="2">
    <source>
        <dbReference type="PROSITE-ProRule" id="PRU00267"/>
    </source>
</evidence>
<feature type="region of interest" description="Disordered" evidence="3">
    <location>
        <begin position="377"/>
        <end position="467"/>
    </location>
</feature>
<feature type="compositionally biased region" description="Polar residues" evidence="3">
    <location>
        <begin position="455"/>
        <end position="467"/>
    </location>
</feature>
<dbReference type="GO" id="GO:0003677">
    <property type="term" value="F:DNA binding"/>
    <property type="evidence" value="ECO:0007669"/>
    <property type="project" value="UniProtKB-UniRule"/>
</dbReference>
<keyword evidence="2" id="KW-0539">Nucleus</keyword>
<feature type="compositionally biased region" description="Basic and acidic residues" evidence="3">
    <location>
        <begin position="377"/>
        <end position="386"/>
    </location>
</feature>
<dbReference type="InterPro" id="IPR036910">
    <property type="entry name" value="HMG_box_dom_sf"/>
</dbReference>
<evidence type="ECO:0000256" key="1">
    <source>
        <dbReference type="ARBA" id="ARBA00023125"/>
    </source>
</evidence>
<organism evidence="5">
    <name type="scientific">Chaetoceros debilis</name>
    <dbReference type="NCBI Taxonomy" id="122233"/>
    <lineage>
        <taxon>Eukaryota</taxon>
        <taxon>Sar</taxon>
        <taxon>Stramenopiles</taxon>
        <taxon>Ochrophyta</taxon>
        <taxon>Bacillariophyta</taxon>
        <taxon>Coscinodiscophyceae</taxon>
        <taxon>Chaetocerotophycidae</taxon>
        <taxon>Chaetocerotales</taxon>
        <taxon>Chaetocerotaceae</taxon>
        <taxon>Chaetoceros</taxon>
    </lineage>
</organism>
<feature type="region of interest" description="Disordered" evidence="3">
    <location>
        <begin position="224"/>
        <end position="244"/>
    </location>
</feature>
<dbReference type="EMBL" id="HBIO01015176">
    <property type="protein sequence ID" value="CAE0466855.1"/>
    <property type="molecule type" value="Transcribed_RNA"/>
</dbReference>
<feature type="compositionally biased region" description="Basic residues" evidence="3">
    <location>
        <begin position="419"/>
        <end position="429"/>
    </location>
</feature>
<dbReference type="AlphaFoldDB" id="A0A7S3Q5X2"/>
<feature type="region of interest" description="Disordered" evidence="3">
    <location>
        <begin position="310"/>
        <end position="333"/>
    </location>
</feature>
<keyword evidence="1 2" id="KW-0238">DNA-binding</keyword>
<protein>
    <recommendedName>
        <fullName evidence="4">HMG box domain-containing protein</fullName>
    </recommendedName>
</protein>
<feature type="domain" description="HMG box" evidence="4">
    <location>
        <begin position="283"/>
        <end position="377"/>
    </location>
</feature>
<dbReference type="PROSITE" id="PS50118">
    <property type="entry name" value="HMG_BOX_2"/>
    <property type="match status" value="1"/>
</dbReference>
<evidence type="ECO:0000256" key="3">
    <source>
        <dbReference type="SAM" id="MobiDB-lite"/>
    </source>
</evidence>
<dbReference type="Gene3D" id="1.10.30.10">
    <property type="entry name" value="High mobility group box domain"/>
    <property type="match status" value="1"/>
</dbReference>
<gene>
    <name evidence="5" type="ORF">CDEB00056_LOCUS11707</name>
</gene>
<evidence type="ECO:0000313" key="5">
    <source>
        <dbReference type="EMBL" id="CAE0466855.1"/>
    </source>
</evidence>